<accession>A0AAT9GWI1</accession>
<proteinExistence type="predicted"/>
<sequence length="197" mass="23910">MFESLKNKLIVMRNLEFEIHPFSEAFYVESLFNKTRSILNDVESLNKFWKNGNHDCKNDNAILDLLQNIILNVGGISRFFWPPSKDVYHKRRGEKLREVYHVSDSSILKNRDMRNLMEHFDEKLDDFLQKNERYKVMQKYVGPLSYVDDNRTFFRAYFYDKQVFKMLNVEYKIKPIVDEIRRIHQILLLQKENRGRF</sequence>
<name>A0AAT9GWI1_9FLAO</name>
<evidence type="ECO:0000313" key="1">
    <source>
        <dbReference type="EMBL" id="BFM41604.1"/>
    </source>
</evidence>
<evidence type="ECO:0008006" key="2">
    <source>
        <dbReference type="Google" id="ProtNLM"/>
    </source>
</evidence>
<reference evidence="1" key="1">
    <citation type="submission" date="2024-05" db="EMBL/GenBank/DDBJ databases">
        <title>Whole-Genome Sequence of CFS9, a Potential Fish Probiotic Isolated from the Body Surface of Silurus asotus.</title>
        <authorList>
            <person name="Kojima M."/>
            <person name="Tobioka K."/>
            <person name="Yokota K."/>
            <person name="Nakatani H."/>
            <person name="Hori K."/>
            <person name="Tamaru Y."/>
            <person name="Okazaki F."/>
        </authorList>
    </citation>
    <scope>NUCLEOTIDE SEQUENCE</scope>
    <source>
        <strain evidence="1">CFS9</strain>
    </source>
</reference>
<protein>
    <recommendedName>
        <fullName evidence="2">Cthe-2314-like HEPN domain-containing protein</fullName>
    </recommendedName>
</protein>
<organism evidence="1">
    <name type="scientific">Flavobacterium sp. CFS9</name>
    <dbReference type="NCBI Taxonomy" id="3143118"/>
    <lineage>
        <taxon>Bacteria</taxon>
        <taxon>Pseudomonadati</taxon>
        <taxon>Bacteroidota</taxon>
        <taxon>Flavobacteriia</taxon>
        <taxon>Flavobacteriales</taxon>
        <taxon>Flavobacteriaceae</taxon>
        <taxon>Flavobacterium</taxon>
    </lineage>
</organism>
<dbReference type="AlphaFoldDB" id="A0AAT9GWI1"/>
<dbReference type="EMBL" id="AP031573">
    <property type="protein sequence ID" value="BFM41604.1"/>
    <property type="molecule type" value="Genomic_DNA"/>
</dbReference>
<gene>
    <name evidence="1" type="ORF">CFS9_02450</name>
</gene>